<name>H2ZHS5_CIOSA</name>
<dbReference type="Gene3D" id="3.40.50.410">
    <property type="entry name" value="von Willebrand factor, type A domain"/>
    <property type="match status" value="1"/>
</dbReference>
<sequence length="175" mass="19392">MVQPVSMFSISVEISETVPLTTVRALGLDTEQTSVAGPIALQGITTVRSLPNTAEVTYRPTPNQQRLISPFGLNGKFVIEYDVLRDTRSQMVIENNYFAHFITSNLPVMRKRVVFLIDVSGSMYGYKIAQVRQAMNTILNGLAERDSFSVIAFNSSVTRWEVSNIAADSIVLLTD</sequence>
<dbReference type="AlphaFoldDB" id="H2ZHS5"/>
<keyword evidence="3" id="KW-1185">Reference proteome</keyword>
<proteinExistence type="predicted"/>
<dbReference type="PANTHER" id="PTHR10338:SF108">
    <property type="entry name" value="INTER-ALPHA-TRYPSIN INHIBITOR HEAVY CHAIN H4-LIKE PROTEIN"/>
    <property type="match status" value="1"/>
</dbReference>
<reference evidence="3" key="1">
    <citation type="submission" date="2003-08" db="EMBL/GenBank/DDBJ databases">
        <authorList>
            <person name="Birren B."/>
            <person name="Nusbaum C."/>
            <person name="Abebe A."/>
            <person name="Abouelleil A."/>
            <person name="Adekoya E."/>
            <person name="Ait-zahra M."/>
            <person name="Allen N."/>
            <person name="Allen T."/>
            <person name="An P."/>
            <person name="Anderson M."/>
            <person name="Anderson S."/>
            <person name="Arachchi H."/>
            <person name="Armbruster J."/>
            <person name="Bachantsang P."/>
            <person name="Baldwin J."/>
            <person name="Barry A."/>
            <person name="Bayul T."/>
            <person name="Blitshsteyn B."/>
            <person name="Bloom T."/>
            <person name="Blye J."/>
            <person name="Boguslavskiy L."/>
            <person name="Borowsky M."/>
            <person name="Boukhgalter B."/>
            <person name="Brunache A."/>
            <person name="Butler J."/>
            <person name="Calixte N."/>
            <person name="Calvo S."/>
            <person name="Camarata J."/>
            <person name="Campo K."/>
            <person name="Chang J."/>
            <person name="Cheshatsang Y."/>
            <person name="Citroen M."/>
            <person name="Collymore A."/>
            <person name="Considine T."/>
            <person name="Cook A."/>
            <person name="Cooke P."/>
            <person name="Corum B."/>
            <person name="Cuomo C."/>
            <person name="David R."/>
            <person name="Dawoe T."/>
            <person name="Degray S."/>
            <person name="Dodge S."/>
            <person name="Dooley K."/>
            <person name="Dorje P."/>
            <person name="Dorjee K."/>
            <person name="Dorris L."/>
            <person name="Duffey N."/>
            <person name="Dupes A."/>
            <person name="Elkins T."/>
            <person name="Engels R."/>
            <person name="Erickson J."/>
            <person name="Farina A."/>
            <person name="Faro S."/>
            <person name="Ferreira P."/>
            <person name="Fischer H."/>
            <person name="Fitzgerald M."/>
            <person name="Foley K."/>
            <person name="Gage D."/>
            <person name="Galagan J."/>
            <person name="Gearin G."/>
            <person name="Gnerre S."/>
            <person name="Gnirke A."/>
            <person name="Goyette A."/>
            <person name="Graham J."/>
            <person name="Grandbois E."/>
            <person name="Gyaltsen K."/>
            <person name="Hafez N."/>
            <person name="Hagopian D."/>
            <person name="Hagos B."/>
            <person name="Hall J."/>
            <person name="Hatcher B."/>
            <person name="Heller A."/>
            <person name="Higgins H."/>
            <person name="Honan T."/>
            <person name="Horn A."/>
            <person name="Houde N."/>
            <person name="Hughes L."/>
            <person name="Hulme W."/>
            <person name="Husby E."/>
            <person name="Iliev I."/>
            <person name="Jaffe D."/>
            <person name="Jones C."/>
            <person name="Kamal M."/>
            <person name="Kamat A."/>
            <person name="Kamvysselis M."/>
            <person name="Karlsson E."/>
            <person name="Kells C."/>
            <person name="Kieu A."/>
            <person name="Kisner P."/>
            <person name="Kodira C."/>
            <person name="Kulbokas E."/>
            <person name="Labutti K."/>
            <person name="Lama D."/>
            <person name="Landers T."/>
            <person name="Leger J."/>
            <person name="Levine S."/>
            <person name="Lewis D."/>
            <person name="Lewis T."/>
            <person name="Lindblad-toh K."/>
            <person name="Liu X."/>
            <person name="Lokyitsang T."/>
            <person name="Lokyitsang Y."/>
            <person name="Lucien O."/>
            <person name="Lui A."/>
            <person name="Ma L.J."/>
            <person name="Mabbitt R."/>
            <person name="Macdonald J."/>
            <person name="Maclean C."/>
            <person name="Major J."/>
            <person name="Manning J."/>
            <person name="Marabella R."/>
            <person name="Maru K."/>
            <person name="Matthews C."/>
            <person name="Mauceli E."/>
            <person name="Mccarthy M."/>
            <person name="Mcdonough S."/>
            <person name="Mcghee T."/>
            <person name="Meldrim J."/>
            <person name="Meneus L."/>
            <person name="Mesirov J."/>
            <person name="Mihalev A."/>
            <person name="Mihova T."/>
            <person name="Mikkelsen T."/>
            <person name="Mlenga V."/>
            <person name="Moru K."/>
            <person name="Mozes J."/>
            <person name="Mulrain L."/>
            <person name="Munson G."/>
            <person name="Naylor J."/>
            <person name="Newes C."/>
            <person name="Nguyen C."/>
            <person name="Nguyen N."/>
            <person name="Nguyen T."/>
            <person name="Nicol R."/>
            <person name="Nielsen C."/>
            <person name="Nizzari M."/>
            <person name="Norbu C."/>
            <person name="Norbu N."/>
            <person name="O'donnell P."/>
            <person name="Okoawo O."/>
            <person name="O'leary S."/>
            <person name="Omotosho B."/>
            <person name="O'neill K."/>
            <person name="Osman S."/>
            <person name="Parker S."/>
            <person name="Perrin D."/>
            <person name="Phunkhang P."/>
            <person name="Piqani B."/>
            <person name="Purcell S."/>
            <person name="Rachupka T."/>
            <person name="Ramasamy U."/>
            <person name="Rameau R."/>
            <person name="Ray V."/>
            <person name="Raymond C."/>
            <person name="Retta R."/>
            <person name="Richardson S."/>
            <person name="Rise C."/>
            <person name="Rodriguez J."/>
            <person name="Rogers J."/>
            <person name="Rogov P."/>
            <person name="Rutman M."/>
            <person name="Schupbach R."/>
            <person name="Seaman C."/>
            <person name="Settipalli S."/>
            <person name="Sharpe T."/>
            <person name="Sheridan J."/>
            <person name="Sherpa N."/>
            <person name="Shi J."/>
            <person name="Smirnov S."/>
            <person name="Smith C."/>
            <person name="Sougnez C."/>
            <person name="Spencer B."/>
            <person name="Stalker J."/>
            <person name="Stange-thomann N."/>
            <person name="Stavropoulos S."/>
            <person name="Stetson K."/>
            <person name="Stone C."/>
            <person name="Stone S."/>
            <person name="Stubbs M."/>
            <person name="Talamas J."/>
            <person name="Tchuinga P."/>
            <person name="Tenzing P."/>
            <person name="Tesfaye S."/>
            <person name="Theodore J."/>
            <person name="Thoulutsang Y."/>
            <person name="Topham K."/>
            <person name="Towey S."/>
            <person name="Tsamla T."/>
            <person name="Tsomo N."/>
            <person name="Vallee D."/>
            <person name="Vassiliev H."/>
            <person name="Venkataraman V."/>
            <person name="Vinson J."/>
            <person name="Vo A."/>
            <person name="Wade C."/>
            <person name="Wang S."/>
            <person name="Wangchuk T."/>
            <person name="Wangdi T."/>
            <person name="Whittaker C."/>
            <person name="Wilkinson J."/>
            <person name="Wu Y."/>
            <person name="Wyman D."/>
            <person name="Yadav S."/>
            <person name="Yang S."/>
            <person name="Yang X."/>
            <person name="Yeager S."/>
            <person name="Yee E."/>
            <person name="Young G."/>
            <person name="Zainoun J."/>
            <person name="Zembeck L."/>
            <person name="Zimmer A."/>
            <person name="Zody M."/>
            <person name="Lander E."/>
        </authorList>
    </citation>
    <scope>NUCLEOTIDE SEQUENCE [LARGE SCALE GENOMIC DNA]</scope>
</reference>
<dbReference type="Proteomes" id="UP000007875">
    <property type="component" value="Unassembled WGS sequence"/>
</dbReference>
<reference evidence="2" key="2">
    <citation type="submission" date="2025-08" db="UniProtKB">
        <authorList>
            <consortium name="Ensembl"/>
        </authorList>
    </citation>
    <scope>IDENTIFICATION</scope>
</reference>
<dbReference type="SUPFAM" id="SSF53300">
    <property type="entry name" value="vWA-like"/>
    <property type="match status" value="1"/>
</dbReference>
<dbReference type="Ensembl" id="ENSCSAVT00000017326.1">
    <property type="protein sequence ID" value="ENSCSAVP00000017141.1"/>
    <property type="gene ID" value="ENSCSAVG00000010088.1"/>
</dbReference>
<dbReference type="PANTHER" id="PTHR10338">
    <property type="entry name" value="INTER-ALPHA-TRYPSIN INHIBITOR HEAVY CHAIN FAMILY MEMBER"/>
    <property type="match status" value="1"/>
</dbReference>
<dbReference type="HOGENOM" id="CLU_1535916_0_0_1"/>
<dbReference type="GeneTree" id="ENSGT00940000167412"/>
<evidence type="ECO:0000313" key="2">
    <source>
        <dbReference type="Ensembl" id="ENSCSAVP00000017141.1"/>
    </source>
</evidence>
<protein>
    <recommendedName>
        <fullName evidence="1">VWFA domain-containing protein</fullName>
    </recommendedName>
</protein>
<evidence type="ECO:0000259" key="1">
    <source>
        <dbReference type="Pfam" id="PF13768"/>
    </source>
</evidence>
<dbReference type="Pfam" id="PF13768">
    <property type="entry name" value="VWA_3"/>
    <property type="match status" value="1"/>
</dbReference>
<organism evidence="2 3">
    <name type="scientific">Ciona savignyi</name>
    <name type="common">Pacific transparent sea squirt</name>
    <dbReference type="NCBI Taxonomy" id="51511"/>
    <lineage>
        <taxon>Eukaryota</taxon>
        <taxon>Metazoa</taxon>
        <taxon>Chordata</taxon>
        <taxon>Tunicata</taxon>
        <taxon>Ascidiacea</taxon>
        <taxon>Phlebobranchia</taxon>
        <taxon>Cionidae</taxon>
        <taxon>Ciona</taxon>
    </lineage>
</organism>
<dbReference type="InterPro" id="IPR050934">
    <property type="entry name" value="ITIH"/>
</dbReference>
<dbReference type="InterPro" id="IPR002035">
    <property type="entry name" value="VWF_A"/>
</dbReference>
<accession>H2ZHS5</accession>
<reference evidence="2" key="3">
    <citation type="submission" date="2025-09" db="UniProtKB">
        <authorList>
            <consortium name="Ensembl"/>
        </authorList>
    </citation>
    <scope>IDENTIFICATION</scope>
</reference>
<evidence type="ECO:0000313" key="3">
    <source>
        <dbReference type="Proteomes" id="UP000007875"/>
    </source>
</evidence>
<dbReference type="InterPro" id="IPR036465">
    <property type="entry name" value="vWFA_dom_sf"/>
</dbReference>
<feature type="domain" description="VWFA" evidence="1">
    <location>
        <begin position="112"/>
        <end position="160"/>
    </location>
</feature>